<organism evidence="2 3">
    <name type="scientific">Rhododendron williamsianum</name>
    <dbReference type="NCBI Taxonomy" id="262921"/>
    <lineage>
        <taxon>Eukaryota</taxon>
        <taxon>Viridiplantae</taxon>
        <taxon>Streptophyta</taxon>
        <taxon>Embryophyta</taxon>
        <taxon>Tracheophyta</taxon>
        <taxon>Spermatophyta</taxon>
        <taxon>Magnoliopsida</taxon>
        <taxon>eudicotyledons</taxon>
        <taxon>Gunneridae</taxon>
        <taxon>Pentapetalae</taxon>
        <taxon>asterids</taxon>
        <taxon>Ericales</taxon>
        <taxon>Ericaceae</taxon>
        <taxon>Ericoideae</taxon>
        <taxon>Rhodoreae</taxon>
        <taxon>Rhododendron</taxon>
    </lineage>
</organism>
<evidence type="ECO:0000313" key="2">
    <source>
        <dbReference type="EMBL" id="KAE9459387.1"/>
    </source>
</evidence>
<comment type="caution">
    <text evidence="2">The sequence shown here is derived from an EMBL/GenBank/DDBJ whole genome shotgun (WGS) entry which is preliminary data.</text>
</comment>
<dbReference type="Proteomes" id="UP000428333">
    <property type="component" value="Linkage Group LG05"/>
</dbReference>
<dbReference type="InterPro" id="IPR012438">
    <property type="entry name" value="DUF1639"/>
</dbReference>
<dbReference type="OrthoDB" id="909814at2759"/>
<gene>
    <name evidence="2" type="ORF">C3L33_08707</name>
</gene>
<feature type="region of interest" description="Disordered" evidence="1">
    <location>
        <begin position="1"/>
        <end position="93"/>
    </location>
</feature>
<feature type="non-terminal residue" evidence="2">
    <location>
        <position position="1"/>
    </location>
</feature>
<feature type="compositionally biased region" description="Basic and acidic residues" evidence="1">
    <location>
        <begin position="79"/>
        <end position="92"/>
    </location>
</feature>
<evidence type="ECO:0000313" key="3">
    <source>
        <dbReference type="Proteomes" id="UP000428333"/>
    </source>
</evidence>
<accession>A0A6A4LY28</accession>
<reference evidence="2 3" key="1">
    <citation type="journal article" date="2019" name="Genome Biol. Evol.">
        <title>The Rhododendron genome and chromosomal organization provide insight into shared whole-genome duplications across the heath family (Ericaceae).</title>
        <authorList>
            <person name="Soza V.L."/>
            <person name="Lindsley D."/>
            <person name="Waalkes A."/>
            <person name="Ramage E."/>
            <person name="Patwardhan R.P."/>
            <person name="Burton J.N."/>
            <person name="Adey A."/>
            <person name="Kumar A."/>
            <person name="Qiu R."/>
            <person name="Shendure J."/>
            <person name="Hall B."/>
        </authorList>
    </citation>
    <scope>NUCLEOTIDE SEQUENCE [LARGE SCALE GENOMIC DNA]</scope>
    <source>
        <strain evidence="2">RSF 1966-606</strain>
    </source>
</reference>
<evidence type="ECO:0000256" key="1">
    <source>
        <dbReference type="SAM" id="MobiDB-lite"/>
    </source>
</evidence>
<sequence length="382" mass="42756">MATAPLKSQPLHNFSLPQLRWGHKNHTHVNQRYRRPSDTPTAAAENHHHSPSPSEQESYGGNRDMNRFPMASCSSQKAVIEREEEREKEKPWNLRPRKAVVRIPSNGGELTETAPFSENLPKSTRLRGYVEGQKKKEKEEEEEKRKYLWIALCREEIEEDVYAMTGSKPARRPKKRPKTVQKQLDNLFPGLYLAGITPDSYRVYDAPFVEVDAKTKDCGMLDTATLSVQVEVLMNLNLPYTDDRFCACSLPISSSESDFYKHASQTVYGGETTLMSSGRVSGLSLLPTTPTPTPPGGSNGLCLMHLEWVVIEELLHCPLCLSLCVCGGLSPVASAPRLCILGLGLEFTILIQDLLLAILKSKQPVLKTNVAIALFYNYKQLD</sequence>
<dbReference type="Pfam" id="PF07797">
    <property type="entry name" value="DUF1639"/>
    <property type="match status" value="1"/>
</dbReference>
<dbReference type="AlphaFoldDB" id="A0A6A4LY28"/>
<protein>
    <submittedName>
        <fullName evidence="2">Uncharacterized protein</fullName>
    </submittedName>
</protein>
<dbReference type="EMBL" id="QEFC01001172">
    <property type="protein sequence ID" value="KAE9459387.1"/>
    <property type="molecule type" value="Genomic_DNA"/>
</dbReference>
<dbReference type="PANTHER" id="PTHR33130">
    <property type="entry name" value="PUTATIVE (DUF1639)-RELATED"/>
    <property type="match status" value="1"/>
</dbReference>
<name>A0A6A4LY28_9ERIC</name>
<dbReference type="PANTHER" id="PTHR33130:SF40">
    <property type="entry name" value="CHROMOGRANIN (DUF1639)"/>
    <property type="match status" value="1"/>
</dbReference>
<proteinExistence type="predicted"/>
<feature type="compositionally biased region" description="Basic residues" evidence="1">
    <location>
        <begin position="21"/>
        <end position="34"/>
    </location>
</feature>
<keyword evidence="3" id="KW-1185">Reference proteome</keyword>